<feature type="compositionally biased region" description="Basic residues" evidence="1">
    <location>
        <begin position="180"/>
        <end position="189"/>
    </location>
</feature>
<sequence>GGRAAPPGRRVHVLALHRQPGRGVSHRRDRRRLDAGRRGGGERLRDRVRRPLDARGDGRGGPAVVHPQGRGGDLRARDAGQRARAVRAGPGLLADRLPHGRGRAARRGPARRRHPARLPRRRAGLGAARRAPRRRVRRRAGRRGGRAGARPLRRPGRDPLAGGGARPRAGPLGAAGGQRARGHRHRPRRGRPDARRAGLRLALLRPRRRHRRGPGHRLGALLPRALLGQAPGARAPRGRPALPARRRGRRRARRRPRVPARRRRHRQPRRAGGQGDQDL</sequence>
<feature type="non-terminal residue" evidence="2">
    <location>
        <position position="1"/>
    </location>
</feature>
<feature type="compositionally biased region" description="Basic residues" evidence="1">
    <location>
        <begin position="130"/>
        <end position="145"/>
    </location>
</feature>
<protein>
    <submittedName>
        <fullName evidence="2">Phenazine biosynthesis protein PhzF like</fullName>
    </submittedName>
</protein>
<feature type="compositionally biased region" description="Basic and acidic residues" evidence="1">
    <location>
        <begin position="31"/>
        <end position="58"/>
    </location>
</feature>
<evidence type="ECO:0000256" key="1">
    <source>
        <dbReference type="SAM" id="MobiDB-lite"/>
    </source>
</evidence>
<feature type="compositionally biased region" description="Basic residues" evidence="1">
    <location>
        <begin position="205"/>
        <end position="215"/>
    </location>
</feature>
<dbReference type="EMBL" id="CADCTH010000419">
    <property type="protein sequence ID" value="CAA9275956.1"/>
    <property type="molecule type" value="Genomic_DNA"/>
</dbReference>
<feature type="non-terminal residue" evidence="2">
    <location>
        <position position="279"/>
    </location>
</feature>
<evidence type="ECO:0000313" key="2">
    <source>
        <dbReference type="EMBL" id="CAA9275956.1"/>
    </source>
</evidence>
<gene>
    <name evidence="2" type="ORF">AVDCRST_MAG54-3277</name>
</gene>
<proteinExistence type="predicted"/>
<accession>A0A6J4JE90</accession>
<organism evidence="2">
    <name type="scientific">uncultured Actinomycetospora sp</name>
    <dbReference type="NCBI Taxonomy" id="1135996"/>
    <lineage>
        <taxon>Bacteria</taxon>
        <taxon>Bacillati</taxon>
        <taxon>Actinomycetota</taxon>
        <taxon>Actinomycetes</taxon>
        <taxon>Pseudonocardiales</taxon>
        <taxon>Pseudonocardiaceae</taxon>
        <taxon>Actinomycetospora</taxon>
        <taxon>environmental samples</taxon>
    </lineage>
</organism>
<reference evidence="2" key="1">
    <citation type="submission" date="2020-02" db="EMBL/GenBank/DDBJ databases">
        <authorList>
            <person name="Meier V. D."/>
        </authorList>
    </citation>
    <scope>NUCLEOTIDE SEQUENCE</scope>
    <source>
        <strain evidence="2">AVDCRST_MAG54</strain>
    </source>
</reference>
<dbReference type="AlphaFoldDB" id="A0A6J4JE90"/>
<feature type="compositionally biased region" description="Basic and acidic residues" evidence="1">
    <location>
        <begin position="72"/>
        <end position="81"/>
    </location>
</feature>
<feature type="region of interest" description="Disordered" evidence="1">
    <location>
        <begin position="18"/>
        <end position="279"/>
    </location>
</feature>
<feature type="compositionally biased region" description="Low complexity" evidence="1">
    <location>
        <begin position="82"/>
        <end position="91"/>
    </location>
</feature>
<feature type="compositionally biased region" description="Basic residues" evidence="1">
    <location>
        <begin position="244"/>
        <end position="269"/>
    </location>
</feature>
<name>A0A6J4JE90_9PSEU</name>
<feature type="compositionally biased region" description="Basic residues" evidence="1">
    <location>
        <begin position="99"/>
        <end position="123"/>
    </location>
</feature>
<feature type="compositionally biased region" description="Low complexity" evidence="1">
    <location>
        <begin position="217"/>
        <end position="243"/>
    </location>
</feature>